<evidence type="ECO:0000313" key="2">
    <source>
        <dbReference type="EMBL" id="MEJ8822997.1"/>
    </source>
</evidence>
<organism evidence="2 3">
    <name type="scientific">Variovorax humicola</name>
    <dbReference type="NCBI Taxonomy" id="1769758"/>
    <lineage>
        <taxon>Bacteria</taxon>
        <taxon>Pseudomonadati</taxon>
        <taxon>Pseudomonadota</taxon>
        <taxon>Betaproteobacteria</taxon>
        <taxon>Burkholderiales</taxon>
        <taxon>Comamonadaceae</taxon>
        <taxon>Variovorax</taxon>
    </lineage>
</organism>
<keyword evidence="3" id="KW-1185">Reference proteome</keyword>
<feature type="signal peptide" evidence="1">
    <location>
        <begin position="1"/>
        <end position="21"/>
    </location>
</feature>
<sequence>MRASRFAAALLLVLPPLAAQAACESGLAERMHGKLHPERRLDEERAACKPWPAYPGRSIVVLPMPRPSSEPGVTGYDLELLVIQRPDNGNTERDTILARAFEPNALTEDAIAIQDIRIDTGRYSLATNTRAFGIRVRYRGASRSNPYASETLQLYVAQGSKVRKVLDEIELDMDGGEWDTTCTGHFEQVRGTLAVSRDSNEGFADLVVQRAQTESRAESQEGGECSQKVLPTKLRTFKLQYDGERYQVPKALRSE</sequence>
<accession>A0ABU8W0V5</accession>
<evidence type="ECO:0008006" key="4">
    <source>
        <dbReference type="Google" id="ProtNLM"/>
    </source>
</evidence>
<reference evidence="2 3" key="1">
    <citation type="submission" date="2024-03" db="EMBL/GenBank/DDBJ databases">
        <title>Novel species of the genus Variovorax.</title>
        <authorList>
            <person name="Liu Q."/>
            <person name="Xin Y.-H."/>
        </authorList>
    </citation>
    <scope>NUCLEOTIDE SEQUENCE [LARGE SCALE GENOMIC DNA]</scope>
    <source>
        <strain evidence="2 3">KACC 18501</strain>
    </source>
</reference>
<proteinExistence type="predicted"/>
<dbReference type="Proteomes" id="UP001363010">
    <property type="component" value="Unassembled WGS sequence"/>
</dbReference>
<dbReference type="RefSeq" id="WP_340364026.1">
    <property type="nucleotide sequence ID" value="NZ_JBBKZV010000006.1"/>
</dbReference>
<name>A0ABU8W0V5_9BURK</name>
<comment type="caution">
    <text evidence="2">The sequence shown here is derived from an EMBL/GenBank/DDBJ whole genome shotgun (WGS) entry which is preliminary data.</text>
</comment>
<keyword evidence="1" id="KW-0732">Signal</keyword>
<feature type="chain" id="PRO_5047142349" description="Lipoprotein" evidence="1">
    <location>
        <begin position="22"/>
        <end position="255"/>
    </location>
</feature>
<evidence type="ECO:0000256" key="1">
    <source>
        <dbReference type="SAM" id="SignalP"/>
    </source>
</evidence>
<evidence type="ECO:0000313" key="3">
    <source>
        <dbReference type="Proteomes" id="UP001363010"/>
    </source>
</evidence>
<gene>
    <name evidence="2" type="ORF">WKW80_13300</name>
</gene>
<dbReference type="EMBL" id="JBBKZV010000006">
    <property type="protein sequence ID" value="MEJ8822997.1"/>
    <property type="molecule type" value="Genomic_DNA"/>
</dbReference>
<protein>
    <recommendedName>
        <fullName evidence="4">Lipoprotein</fullName>
    </recommendedName>
</protein>